<comment type="caution">
    <text evidence="1">The sequence shown here is derived from an EMBL/GenBank/DDBJ whole genome shotgun (WGS) entry which is preliminary data.</text>
</comment>
<protein>
    <submittedName>
        <fullName evidence="1">Uncharacterized protein</fullName>
    </submittedName>
</protein>
<sequence>MRPPVAWIKRRARKLMLAHGIKRSKAVRYAYDDWKAFKGGRFTCWELGVCQGRGDCHCPKPVNAARSTPAMQDFYRFMSRATGDAR</sequence>
<dbReference type="PATRIC" id="fig|34073.19.peg.4109"/>
<evidence type="ECO:0000313" key="2">
    <source>
        <dbReference type="Proteomes" id="UP000035170"/>
    </source>
</evidence>
<dbReference type="Proteomes" id="UP000035170">
    <property type="component" value="Unassembled WGS sequence"/>
</dbReference>
<gene>
    <name evidence="1" type="ORF">VPARA_40130</name>
</gene>
<evidence type="ECO:0000313" key="1">
    <source>
        <dbReference type="EMBL" id="KLN54709.1"/>
    </source>
</evidence>
<keyword evidence="2" id="KW-1185">Reference proteome</keyword>
<dbReference type="EMBL" id="JZWI01000021">
    <property type="protein sequence ID" value="KLN54709.1"/>
    <property type="molecule type" value="Genomic_DNA"/>
</dbReference>
<dbReference type="AlphaFoldDB" id="A0A0H2LWX9"/>
<accession>A0A0H2LWX9</accession>
<name>A0A0H2LWX9_VARPD</name>
<reference evidence="1 2" key="1">
    <citation type="submission" date="2015-03" db="EMBL/GenBank/DDBJ databases">
        <title>Genome sequence of Variovorax paradoxus TBEA6.</title>
        <authorList>
            <person name="Poehlein A."/>
            <person name="Schuldes J."/>
            <person name="Wuebbeler J.H."/>
            <person name="Hiessl S."/>
            <person name="Steinbuechel A."/>
            <person name="Daniel R."/>
        </authorList>
    </citation>
    <scope>NUCLEOTIDE SEQUENCE [LARGE SCALE GENOMIC DNA]</scope>
    <source>
        <strain evidence="1 2">TBEA6</strain>
    </source>
</reference>
<organism evidence="1 2">
    <name type="scientific">Variovorax paradoxus</name>
    <dbReference type="NCBI Taxonomy" id="34073"/>
    <lineage>
        <taxon>Bacteria</taxon>
        <taxon>Pseudomonadati</taxon>
        <taxon>Pseudomonadota</taxon>
        <taxon>Betaproteobacteria</taxon>
        <taxon>Burkholderiales</taxon>
        <taxon>Comamonadaceae</taxon>
        <taxon>Variovorax</taxon>
    </lineage>
</organism>
<dbReference type="RefSeq" id="WP_047785760.1">
    <property type="nucleotide sequence ID" value="NZ_JZWI01000021.1"/>
</dbReference>
<proteinExistence type="predicted"/>